<proteinExistence type="predicted"/>
<sequence>MCEWPDFDAISIHYKVPCAKESQKGDVLDRFIDASFGSLTVIVVELLSCWLSQTRVSAAGRHLRHNSQWPIHWEVINIGSPSSSTLTRSGKDVETAMFDLAAEQAASFEGTTNRLKSFSNGAAGGGEKAAVRSPKCADIRDM</sequence>
<name>A0A9P4XL97_9HYPO</name>
<gene>
    <name evidence="1" type="ORF">CFAM422_003421</name>
</gene>
<dbReference type="EMBL" id="QLNT01000005">
    <property type="protein sequence ID" value="KAF3074555.1"/>
    <property type="molecule type" value="Genomic_DNA"/>
</dbReference>
<organism evidence="1 2">
    <name type="scientific">Trichoderma lentiforme</name>
    <dbReference type="NCBI Taxonomy" id="1567552"/>
    <lineage>
        <taxon>Eukaryota</taxon>
        <taxon>Fungi</taxon>
        <taxon>Dikarya</taxon>
        <taxon>Ascomycota</taxon>
        <taxon>Pezizomycotina</taxon>
        <taxon>Sordariomycetes</taxon>
        <taxon>Hypocreomycetidae</taxon>
        <taxon>Hypocreales</taxon>
        <taxon>Hypocreaceae</taxon>
        <taxon>Trichoderma</taxon>
    </lineage>
</organism>
<dbReference type="AlphaFoldDB" id="A0A9P4XL97"/>
<dbReference type="Proteomes" id="UP000801864">
    <property type="component" value="Unassembled WGS sequence"/>
</dbReference>
<evidence type="ECO:0000313" key="1">
    <source>
        <dbReference type="EMBL" id="KAF3074555.1"/>
    </source>
</evidence>
<evidence type="ECO:0000313" key="2">
    <source>
        <dbReference type="Proteomes" id="UP000801864"/>
    </source>
</evidence>
<accession>A0A9P4XL97</accession>
<keyword evidence="2" id="KW-1185">Reference proteome</keyword>
<protein>
    <submittedName>
        <fullName evidence="1">Uncharacterized protein</fullName>
    </submittedName>
</protein>
<comment type="caution">
    <text evidence="1">The sequence shown here is derived from an EMBL/GenBank/DDBJ whole genome shotgun (WGS) entry which is preliminary data.</text>
</comment>
<reference evidence="1 2" key="1">
    <citation type="submission" date="2018-06" db="EMBL/GenBank/DDBJ databases">
        <title>Genome analysis of cellulolytic fungus Trichoderma lentiforme CFAM-422.</title>
        <authorList>
            <person name="Steindorff A.S."/>
            <person name="Formighieri E.F."/>
            <person name="Midorikawa G.E.O."/>
            <person name="Tamietti M.S."/>
            <person name="Ramos E.Z."/>
            <person name="Silva A.S."/>
            <person name="Bon E.P.S."/>
            <person name="Mendes T.D."/>
            <person name="Damaso M.C.T."/>
            <person name="Favaro L.C.L."/>
        </authorList>
    </citation>
    <scope>NUCLEOTIDE SEQUENCE [LARGE SCALE GENOMIC DNA]</scope>
    <source>
        <strain evidence="1 2">CFAM-422</strain>
    </source>
</reference>